<feature type="domain" description="NADP-dependent oxidoreductase" evidence="7">
    <location>
        <begin position="18"/>
        <end position="255"/>
    </location>
</feature>
<gene>
    <name evidence="8" type="ORF">E5351_02615</name>
</gene>
<reference evidence="8 9" key="1">
    <citation type="submission" date="2019-04" db="EMBL/GenBank/DDBJ databases">
        <title>Microbes associate with the intestines of laboratory mice.</title>
        <authorList>
            <person name="Navarre W."/>
            <person name="Wong E."/>
            <person name="Huang K."/>
            <person name="Tropini C."/>
            <person name="Ng K."/>
            <person name="Yu B."/>
        </authorList>
    </citation>
    <scope>NUCLEOTIDE SEQUENCE [LARGE SCALE GENOMIC DNA]</scope>
    <source>
        <strain evidence="8 9">NM61_E11</strain>
    </source>
</reference>
<dbReference type="EMBL" id="SRYV01000003">
    <property type="protein sequence ID" value="TGY16901.1"/>
    <property type="molecule type" value="Genomic_DNA"/>
</dbReference>
<dbReference type="InterPro" id="IPR018170">
    <property type="entry name" value="Aldo/ket_reductase_CS"/>
</dbReference>
<proteinExistence type="inferred from homology"/>
<name>A0A4S2BQA8_9LACO</name>
<comment type="caution">
    <text evidence="8">The sequence shown here is derived from an EMBL/GenBank/DDBJ whole genome shotgun (WGS) entry which is preliminary data.</text>
</comment>
<dbReference type="FunFam" id="3.20.20.100:FF:000015">
    <property type="entry name" value="Oxidoreductase, aldo/keto reductase family"/>
    <property type="match status" value="1"/>
</dbReference>
<accession>A0A4S2BQA8</accession>
<comment type="similarity">
    <text evidence="1">Belongs to the aldo/keto reductase family.</text>
</comment>
<dbReference type="Gene3D" id="3.20.20.100">
    <property type="entry name" value="NADP-dependent oxidoreductase domain"/>
    <property type="match status" value="1"/>
</dbReference>
<dbReference type="GO" id="GO:0016616">
    <property type="term" value="F:oxidoreductase activity, acting on the CH-OH group of donors, NAD or NADP as acceptor"/>
    <property type="evidence" value="ECO:0007669"/>
    <property type="project" value="UniProtKB-ARBA"/>
</dbReference>
<dbReference type="Pfam" id="PF00248">
    <property type="entry name" value="Aldo_ket_red"/>
    <property type="match status" value="1"/>
</dbReference>
<feature type="site" description="Lowers pKa of active site Tyr" evidence="6">
    <location>
        <position position="73"/>
    </location>
</feature>
<evidence type="ECO:0000256" key="3">
    <source>
        <dbReference type="ARBA" id="ARBA00023002"/>
    </source>
</evidence>
<evidence type="ECO:0000313" key="8">
    <source>
        <dbReference type="EMBL" id="TGY16901.1"/>
    </source>
</evidence>
<keyword evidence="2" id="KW-0521">NADP</keyword>
<dbReference type="PROSITE" id="PS00798">
    <property type="entry name" value="ALDOKETO_REDUCTASE_1"/>
    <property type="match status" value="1"/>
</dbReference>
<sequence length="273" mass="31313">MKSLTLNNGVKIPILGFGTYEILPVETKKAVLAAFKDGYRLIDTAQYYNNEREVGDAIRESDLKREDVFITTKTMTDGYYETKAGLDESLAKSGLEYFDLVLIHWPMGHDRDTWCALEEAYKAGKTRAIGISNFNSRQTMDLIKHSSVKPMVDQIETHLFLQQWKMHEFLEKAGIVHESYSPLGNGQQALINNPVLRAIGEKYGKRPIQVVLRFLVQNDIVTIPRSTNPTHIKANIDIFDFNLDKDDLEKLRSLDKRQPIDGWPAEMREDEDY</sequence>
<dbReference type="PROSITE" id="PS00062">
    <property type="entry name" value="ALDOKETO_REDUCTASE_2"/>
    <property type="match status" value="1"/>
</dbReference>
<evidence type="ECO:0000256" key="4">
    <source>
        <dbReference type="PIRSR" id="PIRSR000097-1"/>
    </source>
</evidence>
<dbReference type="PIRSF" id="PIRSF000097">
    <property type="entry name" value="AKR"/>
    <property type="match status" value="1"/>
</dbReference>
<feature type="binding site" evidence="5">
    <location>
        <position position="104"/>
    </location>
    <ligand>
        <name>substrate</name>
    </ligand>
</feature>
<evidence type="ECO:0000256" key="1">
    <source>
        <dbReference type="ARBA" id="ARBA00007905"/>
    </source>
</evidence>
<dbReference type="AlphaFoldDB" id="A0A4S2BQA8"/>
<dbReference type="PANTHER" id="PTHR43827:SF3">
    <property type="entry name" value="NADP-DEPENDENT OXIDOREDUCTASE DOMAIN-CONTAINING PROTEIN"/>
    <property type="match status" value="1"/>
</dbReference>
<dbReference type="InterPro" id="IPR036812">
    <property type="entry name" value="NAD(P)_OxRdtase_dom_sf"/>
</dbReference>
<dbReference type="InterPro" id="IPR023210">
    <property type="entry name" value="NADP_OxRdtase_dom"/>
</dbReference>
<dbReference type="PANTHER" id="PTHR43827">
    <property type="entry name" value="2,5-DIKETO-D-GLUCONIC ACID REDUCTASE"/>
    <property type="match status" value="1"/>
</dbReference>
<dbReference type="Proteomes" id="UP000309117">
    <property type="component" value="Unassembled WGS sequence"/>
</dbReference>
<dbReference type="PRINTS" id="PR00069">
    <property type="entry name" value="ALDKETRDTASE"/>
</dbReference>
<dbReference type="RefSeq" id="WP_004046629.1">
    <property type="nucleotide sequence ID" value="NZ_AQFR02000001.1"/>
</dbReference>
<evidence type="ECO:0000313" key="9">
    <source>
        <dbReference type="Proteomes" id="UP000309117"/>
    </source>
</evidence>
<evidence type="ECO:0000256" key="6">
    <source>
        <dbReference type="PIRSR" id="PIRSR000097-3"/>
    </source>
</evidence>
<dbReference type="InterPro" id="IPR020471">
    <property type="entry name" value="AKR"/>
</dbReference>
<organism evidence="8 9">
    <name type="scientific">Lactobacillus intestinalis</name>
    <dbReference type="NCBI Taxonomy" id="151781"/>
    <lineage>
        <taxon>Bacteria</taxon>
        <taxon>Bacillati</taxon>
        <taxon>Bacillota</taxon>
        <taxon>Bacilli</taxon>
        <taxon>Lactobacillales</taxon>
        <taxon>Lactobacillaceae</taxon>
        <taxon>Lactobacillus</taxon>
    </lineage>
</organism>
<evidence type="ECO:0000256" key="2">
    <source>
        <dbReference type="ARBA" id="ARBA00022857"/>
    </source>
</evidence>
<evidence type="ECO:0000256" key="5">
    <source>
        <dbReference type="PIRSR" id="PIRSR000097-2"/>
    </source>
</evidence>
<keyword evidence="3" id="KW-0560">Oxidoreductase</keyword>
<dbReference type="SUPFAM" id="SSF51430">
    <property type="entry name" value="NAD(P)-linked oxidoreductase"/>
    <property type="match status" value="1"/>
</dbReference>
<protein>
    <submittedName>
        <fullName evidence="8">Aldo/keto reductase</fullName>
    </submittedName>
</protein>
<evidence type="ECO:0000259" key="7">
    <source>
        <dbReference type="Pfam" id="PF00248"/>
    </source>
</evidence>
<feature type="active site" description="Proton donor" evidence="4">
    <location>
        <position position="48"/>
    </location>
</feature>